<keyword evidence="9" id="KW-1185">Reference proteome</keyword>
<dbReference type="HAMAP" id="MF_00675">
    <property type="entry name" value="UxaC"/>
    <property type="match status" value="1"/>
</dbReference>
<dbReference type="PANTHER" id="PTHR30068:SF4">
    <property type="entry name" value="URONATE ISOMERASE"/>
    <property type="match status" value="1"/>
</dbReference>
<evidence type="ECO:0000313" key="8">
    <source>
        <dbReference type="EMBL" id="MTH54272.1"/>
    </source>
</evidence>
<dbReference type="Gene3D" id="1.10.2020.10">
    <property type="entry name" value="uronate isomerase, domain 2, chain A"/>
    <property type="match status" value="1"/>
</dbReference>
<dbReference type="EMBL" id="WMIB01000012">
    <property type="protein sequence ID" value="MTH54272.1"/>
    <property type="molecule type" value="Genomic_DNA"/>
</dbReference>
<proteinExistence type="inferred from homology"/>
<sequence>MKRFMGEDFLLESDSAEILYHQFAKNMPIYDYHCHLNPDEIAEDKQFQNLTEIWLTGDHYKWRAMRANGIREDWITGGADDREKFRAWAVTVPNCAGNPLYHWTHLELKRYFDVDVLLNEKTADDIWEHCNVLLQRKEFSAQSLIKRSNVRVIVTTDDPADSLQSHKAIKENPAAPAAVFPAFRPDKALEIGKELFIPFVKDLSGEIKTYTDFLDALEQRVHVFHRAGCRISDHGLEELPFEACTLQKAAHIFRRALNGEPLTVQEEKQYKTFTLLFLGRLYASLGWTMQLHIGALRNNNSRMFSLLGADAGYDSMKDFQLAQPLNGFLNELDKTGSLPKTILYNLNPAHNPVLASTIGNFQGEGIRGKIQFGAGWWFNDQKDGMIKQMADLAGMGFLSHFTGMVTDSRSFLSYTRHEYFRRILCNMMGGWIEKGEMPGDYELAGKIVQDICYHNASAYFGLEGA</sequence>
<dbReference type="GO" id="GO:0042840">
    <property type="term" value="P:D-glucuronate catabolic process"/>
    <property type="evidence" value="ECO:0007669"/>
    <property type="project" value="TreeGrafter"/>
</dbReference>
<comment type="similarity">
    <text evidence="3 7">Belongs to the metallo-dependent hydrolases superfamily. Uronate isomerase family.</text>
</comment>
<dbReference type="Proteomes" id="UP000434639">
    <property type="component" value="Unassembled WGS sequence"/>
</dbReference>
<dbReference type="SUPFAM" id="SSF51556">
    <property type="entry name" value="Metallo-dependent hydrolases"/>
    <property type="match status" value="1"/>
</dbReference>
<dbReference type="OrthoDB" id="9766564at2"/>
<evidence type="ECO:0000256" key="6">
    <source>
        <dbReference type="ARBA" id="ARBA00023235"/>
    </source>
</evidence>
<organism evidence="8 9">
    <name type="scientific">Metabacillus mangrovi</name>
    <dbReference type="NCBI Taxonomy" id="1491830"/>
    <lineage>
        <taxon>Bacteria</taxon>
        <taxon>Bacillati</taxon>
        <taxon>Bacillota</taxon>
        <taxon>Bacilli</taxon>
        <taxon>Bacillales</taxon>
        <taxon>Bacillaceae</taxon>
        <taxon>Metabacillus</taxon>
    </lineage>
</organism>
<dbReference type="PANTHER" id="PTHR30068">
    <property type="entry name" value="URONATE ISOMERASE"/>
    <property type="match status" value="1"/>
</dbReference>
<dbReference type="Gene3D" id="3.20.20.140">
    <property type="entry name" value="Metal-dependent hydrolases"/>
    <property type="match status" value="1"/>
</dbReference>
<accession>A0A7X2S612</accession>
<dbReference type="GO" id="GO:0019698">
    <property type="term" value="P:D-galacturonate catabolic process"/>
    <property type="evidence" value="ECO:0007669"/>
    <property type="project" value="TreeGrafter"/>
</dbReference>
<evidence type="ECO:0000256" key="4">
    <source>
        <dbReference type="ARBA" id="ARBA00012546"/>
    </source>
</evidence>
<evidence type="ECO:0000256" key="1">
    <source>
        <dbReference type="ARBA" id="ARBA00001165"/>
    </source>
</evidence>
<dbReference type="UniPathway" id="UPA00246"/>
<comment type="caution">
    <text evidence="8">The sequence shown here is derived from an EMBL/GenBank/DDBJ whole genome shotgun (WGS) entry which is preliminary data.</text>
</comment>
<dbReference type="NCBIfam" id="NF002794">
    <property type="entry name" value="PRK02925.1"/>
    <property type="match status" value="1"/>
</dbReference>
<evidence type="ECO:0000256" key="7">
    <source>
        <dbReference type="HAMAP-Rule" id="MF_00675"/>
    </source>
</evidence>
<evidence type="ECO:0000256" key="5">
    <source>
        <dbReference type="ARBA" id="ARBA00020555"/>
    </source>
</evidence>
<dbReference type="GO" id="GO:0008880">
    <property type="term" value="F:glucuronate isomerase activity"/>
    <property type="evidence" value="ECO:0007669"/>
    <property type="project" value="UniProtKB-UniRule"/>
</dbReference>
<evidence type="ECO:0000256" key="2">
    <source>
        <dbReference type="ARBA" id="ARBA00004892"/>
    </source>
</evidence>
<dbReference type="InterPro" id="IPR032466">
    <property type="entry name" value="Metal_Hydrolase"/>
</dbReference>
<dbReference type="EC" id="5.3.1.12" evidence="4 7"/>
<dbReference type="AlphaFoldDB" id="A0A7X2S612"/>
<dbReference type="Pfam" id="PF02614">
    <property type="entry name" value="UxaC"/>
    <property type="match status" value="1"/>
</dbReference>
<comment type="catalytic activity">
    <reaction evidence="7">
        <text>aldehydo-D-galacturonate = keto-D-tagaturonate</text>
        <dbReference type="Rhea" id="RHEA:27702"/>
        <dbReference type="ChEBI" id="CHEBI:12952"/>
        <dbReference type="ChEBI" id="CHEBI:17886"/>
    </reaction>
</comment>
<evidence type="ECO:0000313" key="9">
    <source>
        <dbReference type="Proteomes" id="UP000434639"/>
    </source>
</evidence>
<evidence type="ECO:0000256" key="3">
    <source>
        <dbReference type="ARBA" id="ARBA00008397"/>
    </source>
</evidence>
<reference evidence="8 9" key="1">
    <citation type="journal article" date="2017" name="Int. J. Syst. Evol. Microbiol.">
        <title>Bacillus mangrovi sp. nov., isolated from a sediment sample from a mangrove forest.</title>
        <authorList>
            <person name="Gupta V."/>
            <person name="Singh P.K."/>
            <person name="Korpole S."/>
            <person name="Tanuku N.R.S."/>
            <person name="Pinnaka A.K."/>
        </authorList>
    </citation>
    <scope>NUCLEOTIDE SEQUENCE [LARGE SCALE GENOMIC DNA]</scope>
    <source>
        <strain evidence="8 9">KCTC 33872</strain>
    </source>
</reference>
<keyword evidence="6 7" id="KW-0413">Isomerase</keyword>
<protein>
    <recommendedName>
        <fullName evidence="5 7">Uronate isomerase</fullName>
        <ecNumber evidence="4 7">5.3.1.12</ecNumber>
    </recommendedName>
    <alternativeName>
        <fullName evidence="7">Glucuronate isomerase</fullName>
    </alternativeName>
    <alternativeName>
        <fullName evidence="7">Uronic isomerase</fullName>
    </alternativeName>
</protein>
<comment type="catalytic activity">
    <reaction evidence="1 7">
        <text>D-glucuronate = D-fructuronate</text>
        <dbReference type="Rhea" id="RHEA:13049"/>
        <dbReference type="ChEBI" id="CHEBI:58720"/>
        <dbReference type="ChEBI" id="CHEBI:59863"/>
        <dbReference type="EC" id="5.3.1.12"/>
    </reaction>
</comment>
<comment type="pathway">
    <text evidence="2 7">Carbohydrate metabolism; pentose and glucuronate interconversion.</text>
</comment>
<dbReference type="RefSeq" id="WP_155112783.1">
    <property type="nucleotide sequence ID" value="NZ_WMIB01000012.1"/>
</dbReference>
<gene>
    <name evidence="7 8" type="primary">uxaC</name>
    <name evidence="8" type="ORF">GKZ89_12745</name>
</gene>
<dbReference type="InterPro" id="IPR003766">
    <property type="entry name" value="Uronate_isomerase"/>
</dbReference>
<name>A0A7X2S612_9BACI</name>